<evidence type="ECO:0000313" key="3">
    <source>
        <dbReference type="Proteomes" id="UP000027456"/>
    </source>
</evidence>
<dbReference type="PANTHER" id="PTHR35179:SF2">
    <property type="entry name" value="START DOMAIN-CONTAINING PROTEIN"/>
    <property type="match status" value="1"/>
</dbReference>
<dbReference type="Proteomes" id="UP000027456">
    <property type="component" value="Unassembled WGS sequence"/>
</dbReference>
<reference evidence="2 3" key="1">
    <citation type="submission" date="2013-12" db="EMBL/GenBank/DDBJ databases">
        <authorList>
            <person name="Cubeta M."/>
            <person name="Pakala S."/>
            <person name="Fedorova N."/>
            <person name="Thomas E."/>
            <person name="Dean R."/>
            <person name="Jabaji S."/>
            <person name="Neate S."/>
            <person name="Toda T."/>
            <person name="Tavantzis S."/>
            <person name="Vilgalys R."/>
            <person name="Bharathan N."/>
            <person name="Pakala S."/>
            <person name="Losada L.S."/>
            <person name="Zafar N."/>
            <person name="Nierman W."/>
        </authorList>
    </citation>
    <scope>NUCLEOTIDE SEQUENCE [LARGE SCALE GENOMIC DNA]</scope>
    <source>
        <strain evidence="2 3">123E</strain>
    </source>
</reference>
<gene>
    <name evidence="2" type="ORF">V565_035650</name>
</gene>
<dbReference type="OrthoDB" id="420564at2759"/>
<comment type="caution">
    <text evidence="2">The sequence shown here is derived from an EMBL/GenBank/DDBJ whole genome shotgun (WGS) entry which is preliminary data.</text>
</comment>
<dbReference type="PANTHER" id="PTHR35179">
    <property type="entry name" value="PROTEIN CBG02620"/>
    <property type="match status" value="1"/>
</dbReference>
<dbReference type="AlphaFoldDB" id="A0A074S835"/>
<evidence type="ECO:0000313" key="2">
    <source>
        <dbReference type="EMBL" id="KEP53088.1"/>
    </source>
</evidence>
<proteinExistence type="predicted"/>
<protein>
    <submittedName>
        <fullName evidence="2">Putative geranylgeranyl pyrophosphate synthetase</fullName>
    </submittedName>
</protein>
<evidence type="ECO:0000256" key="1">
    <source>
        <dbReference type="SAM" id="MobiDB-lite"/>
    </source>
</evidence>
<dbReference type="EMBL" id="AZST01000074">
    <property type="protein sequence ID" value="KEP53088.1"/>
    <property type="molecule type" value="Genomic_DNA"/>
</dbReference>
<sequence>MSSAPRGYRGNRGNRGSRGNRGKGGFQLRSNFIPSAKLQEGLLDGEIESISVATIRSNATDKVEATNVTSLGSYNWVDHSIPTIVIPGAPPSWTEPNLPLQLEPDVGDSFIDQNTARLPMHPLEPMFRAIDVTQKQLGSNFKLANESIDIVTDRNSLRKLTRFISSHGPNRDPRPGSNREFRIDVQLASNGRTLVLNRHEEDSVRKSTGFNGYGHNFEKATTEEVPPLLATNSTRTHISRFKSTGHHRITRYDLLGLRFLVRYEVDAMESASPAERKTVVQKDDVDDLAAALAQTSLLESTTLPKPRLVTKKPEPIIDVPHSELRHVIHGNLISQSQVLELRTIKSSLQVPWSDVYPQLFLSQTPVFKVAKQLEGRVDAIQTYTDGSDGMKEAHEKLAPDFVALVELLKQIRNIAKKQGLVGHNRPFSLYWSGTGDLKVRAVRSYDHLKGLLTAEELESF</sequence>
<feature type="region of interest" description="Disordered" evidence="1">
    <location>
        <begin position="1"/>
        <end position="28"/>
    </location>
</feature>
<accession>A0A074S835</accession>
<dbReference type="STRING" id="1423351.A0A074S835"/>
<keyword evidence="3" id="KW-1185">Reference proteome</keyword>
<dbReference type="HOGENOM" id="CLU_030046_0_1_1"/>
<organism evidence="2 3">
    <name type="scientific">Rhizoctonia solani 123E</name>
    <dbReference type="NCBI Taxonomy" id="1423351"/>
    <lineage>
        <taxon>Eukaryota</taxon>
        <taxon>Fungi</taxon>
        <taxon>Dikarya</taxon>
        <taxon>Basidiomycota</taxon>
        <taxon>Agaricomycotina</taxon>
        <taxon>Agaricomycetes</taxon>
        <taxon>Cantharellales</taxon>
        <taxon>Ceratobasidiaceae</taxon>
        <taxon>Rhizoctonia</taxon>
    </lineage>
</organism>
<name>A0A074S835_9AGAM</name>